<protein>
    <recommendedName>
        <fullName evidence="7 28">Penicillin-binding protein 1B</fullName>
        <shortName evidence="29">PBP-1b</shortName>
        <shortName evidence="29">PBP1b</shortName>
    </recommendedName>
    <alternativeName>
        <fullName evidence="24 29">Murein polymerase</fullName>
    </alternativeName>
</protein>
<evidence type="ECO:0000256" key="10">
    <source>
        <dbReference type="ARBA" id="ARBA00022645"/>
    </source>
</evidence>
<evidence type="ECO:0000256" key="14">
    <source>
        <dbReference type="ARBA" id="ARBA00022692"/>
    </source>
</evidence>
<evidence type="ECO:0000256" key="5">
    <source>
        <dbReference type="ARBA" id="ARBA00007090"/>
    </source>
</evidence>
<evidence type="ECO:0000256" key="19">
    <source>
        <dbReference type="ARBA" id="ARBA00022989"/>
    </source>
</evidence>
<comment type="pathway">
    <text evidence="4 29">Cell wall biogenesis; peptidoglycan biosynthesis.</text>
</comment>
<dbReference type="Gene3D" id="3.30.2060.10">
    <property type="entry name" value="Penicillin-binding protein 1b domain"/>
    <property type="match status" value="1"/>
</dbReference>
<evidence type="ECO:0000256" key="15">
    <source>
        <dbReference type="ARBA" id="ARBA00022801"/>
    </source>
</evidence>
<dbReference type="Gene3D" id="3.40.710.10">
    <property type="entry name" value="DD-peptidase/beta-lactamase superfamily"/>
    <property type="match status" value="1"/>
</dbReference>
<keyword evidence="15" id="KW-0378">Hydrolase</keyword>
<dbReference type="InterPro" id="IPR001460">
    <property type="entry name" value="PCN-bd_Tpept"/>
</dbReference>
<feature type="domain" description="Penicillin-binding protein transpeptidase" evidence="32">
    <location>
        <begin position="407"/>
        <end position="654"/>
    </location>
</feature>
<evidence type="ECO:0000256" key="26">
    <source>
        <dbReference type="ARBA" id="ARBA00049902"/>
    </source>
</evidence>
<dbReference type="GO" id="GO:0071555">
    <property type="term" value="P:cell wall organization"/>
    <property type="evidence" value="ECO:0007669"/>
    <property type="project" value="UniProtKB-UniRule"/>
</dbReference>
<comment type="catalytic activity">
    <reaction evidence="25">
        <text>Preferential cleavage: (Ac)2-L-Lys-D-Ala-|-D-Ala. Also transpeptidation of peptidyl-alanyl moieties that are N-acyl substituents of D-alanine.</text>
        <dbReference type="EC" id="3.4.16.4"/>
    </reaction>
</comment>
<evidence type="ECO:0000256" key="16">
    <source>
        <dbReference type="ARBA" id="ARBA00022960"/>
    </source>
</evidence>
<feature type="active site" description="Proton donor; for transglycosylase activity" evidence="30">
    <location>
        <position position="167"/>
    </location>
</feature>
<keyword evidence="23 29" id="KW-0961">Cell wall biogenesis/degradation</keyword>
<keyword evidence="19 31" id="KW-1133">Transmembrane helix</keyword>
<dbReference type="InterPro" id="IPR023346">
    <property type="entry name" value="Lysozyme-like_dom_sf"/>
</dbReference>
<dbReference type="EMBL" id="CP034864">
    <property type="protein sequence ID" value="QCI23751.1"/>
    <property type="molecule type" value="Genomic_DNA"/>
</dbReference>
<dbReference type="InterPro" id="IPR050396">
    <property type="entry name" value="Glycosyltr_51/Transpeptidase"/>
</dbReference>
<evidence type="ECO:0000256" key="31">
    <source>
        <dbReference type="SAM" id="Phobius"/>
    </source>
</evidence>
<evidence type="ECO:0000256" key="27">
    <source>
        <dbReference type="ARBA" id="ARBA00060592"/>
    </source>
</evidence>
<evidence type="ECO:0000256" key="17">
    <source>
        <dbReference type="ARBA" id="ARBA00022968"/>
    </source>
</evidence>
<keyword evidence="12 29" id="KW-0328">Glycosyltransferase</keyword>
<dbReference type="GO" id="GO:0008658">
    <property type="term" value="F:penicillin binding"/>
    <property type="evidence" value="ECO:0007669"/>
    <property type="project" value="UniProtKB-UniRule"/>
</dbReference>
<name>A0A4D6YBA8_9GAMM</name>
<dbReference type="Pfam" id="PF14814">
    <property type="entry name" value="UB2H"/>
    <property type="match status" value="1"/>
</dbReference>
<evidence type="ECO:0000256" key="11">
    <source>
        <dbReference type="ARBA" id="ARBA00022670"/>
    </source>
</evidence>
<gene>
    <name evidence="35" type="primary">mrcB</name>
    <name evidence="35" type="ORF">D9V74_00935</name>
</gene>
<dbReference type="SUPFAM" id="SSF56601">
    <property type="entry name" value="beta-lactamase/transpeptidase-like"/>
    <property type="match status" value="1"/>
</dbReference>
<evidence type="ECO:0000256" key="20">
    <source>
        <dbReference type="ARBA" id="ARBA00023136"/>
    </source>
</evidence>
<keyword evidence="17" id="KW-0735">Signal-anchor</keyword>
<evidence type="ECO:0000259" key="32">
    <source>
        <dbReference type="Pfam" id="PF00905"/>
    </source>
</evidence>
<dbReference type="GO" id="GO:0005886">
    <property type="term" value="C:plasma membrane"/>
    <property type="evidence" value="ECO:0007669"/>
    <property type="project" value="UniProtKB-SubCell"/>
</dbReference>
<dbReference type="Pfam" id="PF00905">
    <property type="entry name" value="Transpeptidase"/>
    <property type="match status" value="1"/>
</dbReference>
<dbReference type="InterPro" id="IPR028166">
    <property type="entry name" value="UB2H"/>
</dbReference>
<dbReference type="GO" id="GO:0030288">
    <property type="term" value="C:outer membrane-bounded periplasmic space"/>
    <property type="evidence" value="ECO:0007669"/>
    <property type="project" value="TreeGrafter"/>
</dbReference>
<dbReference type="UniPathway" id="UPA00219"/>
<keyword evidence="16 29" id="KW-0133">Cell shape</keyword>
<evidence type="ECO:0000256" key="23">
    <source>
        <dbReference type="ARBA" id="ARBA00023316"/>
    </source>
</evidence>
<keyword evidence="10" id="KW-0121">Carboxypeptidase</keyword>
<evidence type="ECO:0000256" key="22">
    <source>
        <dbReference type="ARBA" id="ARBA00023268"/>
    </source>
</evidence>
<evidence type="ECO:0000313" key="36">
    <source>
        <dbReference type="Proteomes" id="UP000298745"/>
    </source>
</evidence>
<comment type="similarity">
    <text evidence="6 29">In the N-terminal section; belongs to the glycosyltransferase 51 family.</text>
</comment>
<evidence type="ECO:0000256" key="30">
    <source>
        <dbReference type="PIRSR" id="PIRSR002799-1"/>
    </source>
</evidence>
<feature type="domain" description="Bifunctional transglycosylase second" evidence="34">
    <location>
        <begin position="51"/>
        <end position="131"/>
    </location>
</feature>
<feature type="active site" description="Acyl-ester intermediate; for transpeptidase activity" evidence="30">
    <location>
        <position position="444"/>
    </location>
</feature>
<evidence type="ECO:0000256" key="1">
    <source>
        <dbReference type="ARBA" id="ARBA00002624"/>
    </source>
</evidence>
<dbReference type="PANTHER" id="PTHR32282:SF11">
    <property type="entry name" value="PENICILLIN-BINDING PROTEIN 1B"/>
    <property type="match status" value="1"/>
</dbReference>
<comment type="catalytic activity">
    <reaction evidence="26">
        <text>[GlcNAc-(1-&gt;4)-Mur2Ac(oyl-L-Ala-gamma-D-Glu-L-Lys-D-Ala-D-Ala)](n)-di-trans,octa-cis-undecaprenyl diphosphate + beta-D-GlcNAc-(1-&gt;4)-Mur2Ac(oyl-L-Ala-gamma-D-Glu-L-Lys-D-Ala-D-Ala)-di-trans,octa-cis-undecaprenyl diphosphate = [GlcNAc-(1-&gt;4)-Mur2Ac(oyl-L-Ala-gamma-D-Glu-L-Lys-D-Ala-D-Ala)](n+1)-di-trans,octa-cis-undecaprenyl diphosphate + di-trans,octa-cis-undecaprenyl diphosphate + H(+)</text>
        <dbReference type="Rhea" id="RHEA:23708"/>
        <dbReference type="Rhea" id="RHEA-COMP:9602"/>
        <dbReference type="Rhea" id="RHEA-COMP:9603"/>
        <dbReference type="ChEBI" id="CHEBI:15378"/>
        <dbReference type="ChEBI" id="CHEBI:58405"/>
        <dbReference type="ChEBI" id="CHEBI:60033"/>
        <dbReference type="ChEBI" id="CHEBI:78435"/>
        <dbReference type="EC" id="2.4.99.28"/>
    </reaction>
</comment>
<dbReference type="GO" id="GO:0006508">
    <property type="term" value="P:proteolysis"/>
    <property type="evidence" value="ECO:0007669"/>
    <property type="project" value="UniProtKB-KW"/>
</dbReference>
<dbReference type="Gene3D" id="1.10.3810.10">
    <property type="entry name" value="Biosynthetic peptidoglycan transglycosylase-like"/>
    <property type="match status" value="1"/>
</dbReference>
<evidence type="ECO:0000256" key="7">
    <source>
        <dbReference type="ARBA" id="ARBA00018637"/>
    </source>
</evidence>
<dbReference type="InterPro" id="IPR001264">
    <property type="entry name" value="Glyco_trans_51"/>
</dbReference>
<evidence type="ECO:0000256" key="4">
    <source>
        <dbReference type="ARBA" id="ARBA00004752"/>
    </source>
</evidence>
<comment type="pathway">
    <text evidence="27">Glycan biosynthesis.</text>
</comment>
<dbReference type="InterPro" id="IPR011813">
    <property type="entry name" value="PBP_1b"/>
</dbReference>
<dbReference type="OrthoDB" id="9766909at2"/>
<reference evidence="35 36" key="1">
    <citation type="submission" date="2018-12" db="EMBL/GenBank/DDBJ databases">
        <authorList>
            <person name="Chong R.A."/>
        </authorList>
    </citation>
    <scope>NUCLEOTIDE SEQUENCE [LARGE SCALE GENOMIC DNA]</scope>
    <source>
        <strain evidence="35 36">Msa</strain>
    </source>
</reference>
<evidence type="ECO:0000256" key="24">
    <source>
        <dbReference type="ARBA" id="ARBA00032454"/>
    </source>
</evidence>
<dbReference type="PANTHER" id="PTHR32282">
    <property type="entry name" value="BINDING PROTEIN TRANSPEPTIDASE, PUTATIVE-RELATED"/>
    <property type="match status" value="1"/>
</dbReference>
<sequence length="754" mass="86552">MFIKVFFSVLLLILFYGFYLYVKINQLINGKIWNFSNSIYGRIVNLEPGNNAYSQTEILNILKDTMYRKVDCVMLPGEYSVKNNVIEFIRRSFDFPDIKEGEFYTQLLFENNLLKEIKNLENDRHFSFFRLEPKLISILSSPQGEKRIFVSRDKFPKMLVKTLLSVEDKHFYEHDGIHISSIIRACLANITAGRAIQGGSTLTQQLVKNLFLTNTRSVLRKINEIYMALILDCFYTKDRILELYCNEVYLGQDGDEQIRGFPLASIYYFGCPINELTLDQYSLLVGMVKGPSLYNPWNHPISALKRRNLVLLSLYNQEYITKKNYQDLSKKSLNIQPKGNIFSPHPAFIQLVSEEFKKKIKYPIEHFSGIKIFTTFDSISQNALEKAVEIGVPILKKKKQLKDLETAMIVIDKFTGEVQALVGSATPKFHGYNRVLNARRSIGSLSKPITYLTALSQPNKYHLNTWISDRPIAIKLDNGEYWIPKNNNFYFSGKVMLLDALIHSINIPTVNLSVDIGFEKLVDHWLKLGISKNHISLFPSISLGAINLTPIEIAQVFQVIANSGDKSSLSSLRSVISDNGQVFYQTLPQLEHVESAEASYLTLYAMQQVVNNGTAKSLGKNFKEFSLAGKTGTTNNLIDNWFVGIDGKQVVITWIGRDNNETTKLYSASGAMKIYERYLQYKKPKPLVLIPPKNINMFYVDTLGRLFCKKDHQHHRIIPIWNLKNKKICDADTELEYYSIDKKKNILSWFKSLF</sequence>
<keyword evidence="9" id="KW-0997">Cell inner membrane</keyword>
<evidence type="ECO:0000256" key="2">
    <source>
        <dbReference type="ARBA" id="ARBA00004401"/>
    </source>
</evidence>
<evidence type="ECO:0000256" key="18">
    <source>
        <dbReference type="ARBA" id="ARBA00022984"/>
    </source>
</evidence>
<dbReference type="GO" id="GO:0009252">
    <property type="term" value="P:peptidoglycan biosynthetic process"/>
    <property type="evidence" value="ECO:0007669"/>
    <property type="project" value="UniProtKB-UniRule"/>
</dbReference>
<evidence type="ECO:0000256" key="13">
    <source>
        <dbReference type="ARBA" id="ARBA00022679"/>
    </source>
</evidence>
<keyword evidence="13 29" id="KW-0808">Transferase</keyword>
<evidence type="ECO:0000256" key="3">
    <source>
        <dbReference type="ARBA" id="ARBA00004533"/>
    </source>
</evidence>
<dbReference type="FunFam" id="1.10.3810.10:FF:000002">
    <property type="entry name" value="Penicillin-binding protein 1B"/>
    <property type="match status" value="1"/>
</dbReference>
<evidence type="ECO:0000256" key="28">
    <source>
        <dbReference type="NCBIfam" id="TIGR02071"/>
    </source>
</evidence>
<feature type="domain" description="Glycosyl transferase family 51" evidence="33">
    <location>
        <begin position="143"/>
        <end position="312"/>
    </location>
</feature>
<dbReference type="PIRSF" id="PIRSF002799">
    <property type="entry name" value="PBP_1b"/>
    <property type="match status" value="1"/>
</dbReference>
<keyword evidence="11" id="KW-0645">Protease</keyword>
<organism evidence="35 36">
    <name type="scientific">Buchnera aphidicola</name>
    <name type="common">Macrosiphoniella sanborni</name>
    <dbReference type="NCBI Taxonomy" id="1241865"/>
    <lineage>
        <taxon>Bacteria</taxon>
        <taxon>Pseudomonadati</taxon>
        <taxon>Pseudomonadota</taxon>
        <taxon>Gammaproteobacteria</taxon>
        <taxon>Enterobacterales</taxon>
        <taxon>Erwiniaceae</taxon>
        <taxon>Buchnera</taxon>
    </lineage>
</organism>
<evidence type="ECO:0000256" key="29">
    <source>
        <dbReference type="PIRNR" id="PIRNR002799"/>
    </source>
</evidence>
<dbReference type="GO" id="GO:0046677">
    <property type="term" value="P:response to antibiotic"/>
    <property type="evidence" value="ECO:0007669"/>
    <property type="project" value="UniProtKB-UniRule"/>
</dbReference>
<evidence type="ECO:0000256" key="6">
    <source>
        <dbReference type="ARBA" id="ARBA00007739"/>
    </source>
</evidence>
<comment type="similarity">
    <text evidence="5 29">In the C-terminal section; belongs to the transpeptidase family.</text>
</comment>
<evidence type="ECO:0000259" key="34">
    <source>
        <dbReference type="Pfam" id="PF14814"/>
    </source>
</evidence>
<dbReference type="Pfam" id="PF00912">
    <property type="entry name" value="Transgly"/>
    <property type="match status" value="1"/>
</dbReference>
<comment type="subcellular location">
    <subcellularLocation>
        <location evidence="3">Cell inner membrane</location>
    </subcellularLocation>
    <subcellularLocation>
        <location evidence="2">Cell membrane</location>
        <topology evidence="2">Single-pass type II membrane protein</topology>
    </subcellularLocation>
</comment>
<accession>A0A4D6YBA8</accession>
<dbReference type="FunFam" id="3.40.710.10:FF:000006">
    <property type="entry name" value="Penicillin-binding protein 1B"/>
    <property type="match status" value="1"/>
</dbReference>
<dbReference type="GO" id="GO:0009002">
    <property type="term" value="F:serine-type D-Ala-D-Ala carboxypeptidase activity"/>
    <property type="evidence" value="ECO:0007669"/>
    <property type="project" value="UniProtKB-EC"/>
</dbReference>
<keyword evidence="18 29" id="KW-0573">Peptidoglycan synthesis</keyword>
<dbReference type="Proteomes" id="UP000298745">
    <property type="component" value="Chromosome"/>
</dbReference>
<dbReference type="GO" id="GO:0009274">
    <property type="term" value="C:peptidoglycan-based cell wall"/>
    <property type="evidence" value="ECO:0007669"/>
    <property type="project" value="UniProtKB-UniRule"/>
</dbReference>
<dbReference type="SUPFAM" id="SSF53955">
    <property type="entry name" value="Lysozyme-like"/>
    <property type="match status" value="1"/>
</dbReference>
<dbReference type="GO" id="GO:0008360">
    <property type="term" value="P:regulation of cell shape"/>
    <property type="evidence" value="ECO:0007669"/>
    <property type="project" value="UniProtKB-UniRule"/>
</dbReference>
<dbReference type="InterPro" id="IPR036950">
    <property type="entry name" value="PBP_transglycosylase"/>
</dbReference>
<dbReference type="GO" id="GO:0008955">
    <property type="term" value="F:peptidoglycan glycosyltransferase activity"/>
    <property type="evidence" value="ECO:0007669"/>
    <property type="project" value="UniProtKB-UniRule"/>
</dbReference>
<evidence type="ECO:0000313" key="35">
    <source>
        <dbReference type="EMBL" id="QCI23751.1"/>
    </source>
</evidence>
<evidence type="ECO:0000259" key="33">
    <source>
        <dbReference type="Pfam" id="PF00912"/>
    </source>
</evidence>
<dbReference type="AlphaFoldDB" id="A0A4D6YBA8"/>
<keyword evidence="20 31" id="KW-0472">Membrane</keyword>
<evidence type="ECO:0000256" key="25">
    <source>
        <dbReference type="ARBA" id="ARBA00034000"/>
    </source>
</evidence>
<evidence type="ECO:0000256" key="12">
    <source>
        <dbReference type="ARBA" id="ARBA00022676"/>
    </source>
</evidence>
<keyword evidence="14 31" id="KW-0812">Transmembrane</keyword>
<keyword evidence="8" id="KW-1003">Cell membrane</keyword>
<keyword evidence="22" id="KW-0511">Multifunctional enzyme</keyword>
<dbReference type="NCBIfam" id="NF011423">
    <property type="entry name" value="PRK14850.1"/>
    <property type="match status" value="1"/>
</dbReference>
<keyword evidence="21" id="KW-0046">Antibiotic resistance</keyword>
<proteinExistence type="inferred from homology"/>
<reference evidence="35 36" key="2">
    <citation type="submission" date="2019-05" db="EMBL/GenBank/DDBJ databases">
        <title>Genome evolution of the obligate endosymbiont Buchnera aphidicola.</title>
        <authorList>
            <person name="Moran N.A."/>
        </authorList>
    </citation>
    <scope>NUCLEOTIDE SEQUENCE [LARGE SCALE GENOMIC DNA]</scope>
    <source>
        <strain evidence="35 36">Msa</strain>
    </source>
</reference>
<evidence type="ECO:0000256" key="8">
    <source>
        <dbReference type="ARBA" id="ARBA00022475"/>
    </source>
</evidence>
<evidence type="ECO:0000256" key="21">
    <source>
        <dbReference type="ARBA" id="ARBA00023251"/>
    </source>
</evidence>
<dbReference type="NCBIfam" id="TIGR02071">
    <property type="entry name" value="PBP_1b"/>
    <property type="match status" value="1"/>
</dbReference>
<dbReference type="InterPro" id="IPR012338">
    <property type="entry name" value="Beta-lactam/transpept-like"/>
</dbReference>
<feature type="transmembrane region" description="Helical" evidence="31">
    <location>
        <begin position="5"/>
        <end position="22"/>
    </location>
</feature>
<evidence type="ECO:0000256" key="9">
    <source>
        <dbReference type="ARBA" id="ARBA00022519"/>
    </source>
</evidence>
<comment type="function">
    <text evidence="1 29">Cell wall formation. Synthesis of cross-linked peptidoglycan from the lipid intermediates. The enzyme has a penicillin-insensitive transglycosylase N-terminal domain (formation of linear glycan strands) and a penicillin-sensitive transpeptidase C-terminal domain (cross-linking of the peptide subunits).</text>
</comment>